<reference evidence="1 2" key="1">
    <citation type="submission" date="2023-02" db="EMBL/GenBank/DDBJ databases">
        <title>A bacterium isolated from plastisphere.</title>
        <authorList>
            <person name="Sun Y."/>
        </authorList>
    </citation>
    <scope>NUCLEOTIDE SEQUENCE [LARGE SCALE GENOMIC DNA]</scope>
    <source>
        <strain evidence="2">a-1</strain>
    </source>
</reference>
<sequence length="119" mass="13471">MTEKNIEFVKAIYETVIKEGLAESKEIYTTSEITSDMDGYWKQALGLYQGSDSEGQETLLKIIEQTMIETVSHMLGIIDGSSTLNDSELELSLSLDSQDTENELQDTFLDFIEENELYP</sequence>
<name>A0ABY7X072_9BACL</name>
<keyword evidence="2" id="KW-1185">Reference proteome</keyword>
<gene>
    <name evidence="1" type="ORF">PTI97_03090</name>
</gene>
<accession>A0ABY7X072</accession>
<dbReference type="Proteomes" id="UP001213680">
    <property type="component" value="Chromosome"/>
</dbReference>
<organism evidence="1 2">
    <name type="scientific">Exiguobacterium marinum</name>
    <dbReference type="NCBI Taxonomy" id="273528"/>
    <lineage>
        <taxon>Bacteria</taxon>
        <taxon>Bacillati</taxon>
        <taxon>Bacillota</taxon>
        <taxon>Bacilli</taxon>
        <taxon>Bacillales</taxon>
        <taxon>Bacillales Family XII. Incertae Sedis</taxon>
        <taxon>Exiguobacterium</taxon>
    </lineage>
</organism>
<protein>
    <submittedName>
        <fullName evidence="1">Transposase</fullName>
    </submittedName>
</protein>
<evidence type="ECO:0000313" key="2">
    <source>
        <dbReference type="Proteomes" id="UP001213680"/>
    </source>
</evidence>
<dbReference type="EMBL" id="CP118099">
    <property type="protein sequence ID" value="WDH76523.1"/>
    <property type="molecule type" value="Genomic_DNA"/>
</dbReference>
<dbReference type="RefSeq" id="WP_274357195.1">
    <property type="nucleotide sequence ID" value="NZ_CP118099.1"/>
</dbReference>
<evidence type="ECO:0000313" key="1">
    <source>
        <dbReference type="EMBL" id="WDH76523.1"/>
    </source>
</evidence>
<proteinExistence type="predicted"/>